<accession>A0A1R3FYU4</accession>
<organism evidence="3 4">
    <name type="scientific">Corchorus capsularis</name>
    <name type="common">Jute</name>
    <dbReference type="NCBI Taxonomy" id="210143"/>
    <lineage>
        <taxon>Eukaryota</taxon>
        <taxon>Viridiplantae</taxon>
        <taxon>Streptophyta</taxon>
        <taxon>Embryophyta</taxon>
        <taxon>Tracheophyta</taxon>
        <taxon>Spermatophyta</taxon>
        <taxon>Magnoliopsida</taxon>
        <taxon>eudicotyledons</taxon>
        <taxon>Gunneridae</taxon>
        <taxon>Pentapetalae</taxon>
        <taxon>rosids</taxon>
        <taxon>malvids</taxon>
        <taxon>Malvales</taxon>
        <taxon>Malvaceae</taxon>
        <taxon>Grewioideae</taxon>
        <taxon>Apeibeae</taxon>
        <taxon>Corchorus</taxon>
    </lineage>
</organism>
<dbReference type="Gene3D" id="3.30.200.20">
    <property type="entry name" value="Phosphorylase Kinase, domain 1"/>
    <property type="match status" value="1"/>
</dbReference>
<dbReference type="InterPro" id="IPR011009">
    <property type="entry name" value="Kinase-like_dom_sf"/>
</dbReference>
<comment type="subcellular location">
    <subcellularLocation>
        <location evidence="1">Membrane</location>
        <topology evidence="1">Single-pass type I membrane protein</topology>
    </subcellularLocation>
</comment>
<dbReference type="InterPro" id="IPR000719">
    <property type="entry name" value="Prot_kinase_dom"/>
</dbReference>
<name>A0A1R3FYU4_COCAP</name>
<evidence type="ECO:0000313" key="4">
    <source>
        <dbReference type="Proteomes" id="UP000188268"/>
    </source>
</evidence>
<dbReference type="EMBL" id="AWWV01015995">
    <property type="protein sequence ID" value="OMO50976.1"/>
    <property type="molecule type" value="Genomic_DNA"/>
</dbReference>
<dbReference type="GO" id="GO:0005524">
    <property type="term" value="F:ATP binding"/>
    <property type="evidence" value="ECO:0007669"/>
    <property type="project" value="InterPro"/>
</dbReference>
<feature type="domain" description="Protein kinase" evidence="2">
    <location>
        <begin position="21"/>
        <end position="286"/>
    </location>
</feature>
<reference evidence="3 4" key="1">
    <citation type="submission" date="2013-09" db="EMBL/GenBank/DDBJ databases">
        <title>Corchorus capsularis genome sequencing.</title>
        <authorList>
            <person name="Alam M."/>
            <person name="Haque M.S."/>
            <person name="Islam M.S."/>
            <person name="Emdad E.M."/>
            <person name="Islam M.M."/>
            <person name="Ahmed B."/>
            <person name="Halim A."/>
            <person name="Hossen Q.M.M."/>
            <person name="Hossain M.Z."/>
            <person name="Ahmed R."/>
            <person name="Khan M.M."/>
            <person name="Islam R."/>
            <person name="Rashid M.M."/>
            <person name="Khan S.A."/>
            <person name="Rahman M.S."/>
            <person name="Alam M."/>
        </authorList>
    </citation>
    <scope>NUCLEOTIDE SEQUENCE [LARGE SCALE GENOMIC DNA]</scope>
    <source>
        <strain evidence="4">cv. CVL-1</strain>
        <tissue evidence="3">Whole seedling</tissue>
    </source>
</reference>
<comment type="caution">
    <text evidence="3">The sequence shown here is derived from an EMBL/GenBank/DDBJ whole genome shotgun (WGS) entry which is preliminary data.</text>
</comment>
<dbReference type="Proteomes" id="UP000188268">
    <property type="component" value="Unassembled WGS sequence"/>
</dbReference>
<dbReference type="InterPro" id="IPR051824">
    <property type="entry name" value="LRR_Rcpt-Like_S/T_Kinase"/>
</dbReference>
<dbReference type="Pfam" id="PF07714">
    <property type="entry name" value="PK_Tyr_Ser-Thr"/>
    <property type="match status" value="1"/>
</dbReference>
<dbReference type="GO" id="GO:0004672">
    <property type="term" value="F:protein kinase activity"/>
    <property type="evidence" value="ECO:0007669"/>
    <property type="project" value="InterPro"/>
</dbReference>
<dbReference type="GO" id="GO:0016020">
    <property type="term" value="C:membrane"/>
    <property type="evidence" value="ECO:0007669"/>
    <property type="project" value="UniProtKB-SubCell"/>
</dbReference>
<dbReference type="AlphaFoldDB" id="A0A1R3FYU4"/>
<protein>
    <recommendedName>
        <fullName evidence="2">Protein kinase domain-containing protein</fullName>
    </recommendedName>
</protein>
<keyword evidence="4" id="KW-1185">Reference proteome</keyword>
<evidence type="ECO:0000313" key="3">
    <source>
        <dbReference type="EMBL" id="OMO50976.1"/>
    </source>
</evidence>
<evidence type="ECO:0000256" key="1">
    <source>
        <dbReference type="ARBA" id="ARBA00004479"/>
    </source>
</evidence>
<dbReference type="OrthoDB" id="1524292at2759"/>
<gene>
    <name evidence="3" type="ORF">CCACVL1_30090</name>
</gene>
<dbReference type="Gene3D" id="1.10.510.10">
    <property type="entry name" value="Transferase(Phosphotransferase) domain 1"/>
    <property type="match status" value="1"/>
</dbReference>
<proteinExistence type="predicted"/>
<dbReference type="PANTHER" id="PTHR48006:SF88">
    <property type="entry name" value="LRR RECEPTOR-LIKE KINASE FAMILY PROTEIN"/>
    <property type="match status" value="1"/>
</dbReference>
<dbReference type="PROSITE" id="PS50011">
    <property type="entry name" value="PROTEIN_KINASE_DOM"/>
    <property type="match status" value="1"/>
</dbReference>
<dbReference type="SUPFAM" id="SSF56112">
    <property type="entry name" value="Protein kinase-like (PK-like)"/>
    <property type="match status" value="1"/>
</dbReference>
<evidence type="ECO:0000259" key="2">
    <source>
        <dbReference type="PROSITE" id="PS50011"/>
    </source>
</evidence>
<dbReference type="InterPro" id="IPR001245">
    <property type="entry name" value="Ser-Thr/Tyr_kinase_cat_dom"/>
</dbReference>
<sequence length="302" mass="34597">MLERMVPSMSLAQLCKATDDFRVANIIGFGKIGTMYRALLPNGRLIAVKKIYGSELITDEFVFELKTLGSFRHVNCVPLLGFCIESTARLLVYKYMSNGNLYDWLHPEQEGAKILEWPLRVKIAVGLARGLAWLHYICSVRVVHLNINSKCVLLDQNFEPKLSNFGKAMHMNPRDIGLNRPRGFSINNDFWEWDFMKKDVFDFGIVLLELITGENLSRGTKSKERFNGNVLEKWKCQLSTESKSEIQQGLDCEMLESLLGVAFNCVQPFAEQRPTMLEVYRTLRVFGQKYGVVDFFEIDGSR</sequence>
<dbReference type="PIRSF" id="PIRSF000654">
    <property type="entry name" value="Integrin-linked_kinase"/>
    <property type="match status" value="1"/>
</dbReference>
<dbReference type="PANTHER" id="PTHR48006">
    <property type="entry name" value="LEUCINE-RICH REPEAT-CONTAINING PROTEIN DDB_G0281931-RELATED"/>
    <property type="match status" value="1"/>
</dbReference>
<dbReference type="Gramene" id="OMO50976">
    <property type="protein sequence ID" value="OMO50976"/>
    <property type="gene ID" value="CCACVL1_30090"/>
</dbReference>
<dbReference type="OMA" id="CANTEVW"/>